<keyword evidence="3" id="KW-1185">Reference proteome</keyword>
<organism evidence="2 3">
    <name type="scientific">Lithospermum erythrorhizon</name>
    <name type="common">Purple gromwell</name>
    <name type="synonym">Lithospermum officinale var. erythrorhizon</name>
    <dbReference type="NCBI Taxonomy" id="34254"/>
    <lineage>
        <taxon>Eukaryota</taxon>
        <taxon>Viridiplantae</taxon>
        <taxon>Streptophyta</taxon>
        <taxon>Embryophyta</taxon>
        <taxon>Tracheophyta</taxon>
        <taxon>Spermatophyta</taxon>
        <taxon>Magnoliopsida</taxon>
        <taxon>eudicotyledons</taxon>
        <taxon>Gunneridae</taxon>
        <taxon>Pentapetalae</taxon>
        <taxon>asterids</taxon>
        <taxon>lamiids</taxon>
        <taxon>Boraginales</taxon>
        <taxon>Boraginaceae</taxon>
        <taxon>Boraginoideae</taxon>
        <taxon>Lithospermeae</taxon>
        <taxon>Lithospermum</taxon>
    </lineage>
</organism>
<sequence>MVGAKGSRVSYYVQGMWTYRCECDDSMCSQCVRKVMFLFSHFSVVMRDKASQAKRQQLPGKAPQKGTPPAPLGNSSQLDKKKLQVGGKR</sequence>
<evidence type="ECO:0000313" key="3">
    <source>
        <dbReference type="Proteomes" id="UP001454036"/>
    </source>
</evidence>
<feature type="region of interest" description="Disordered" evidence="1">
    <location>
        <begin position="50"/>
        <end position="89"/>
    </location>
</feature>
<dbReference type="Proteomes" id="UP001454036">
    <property type="component" value="Unassembled WGS sequence"/>
</dbReference>
<proteinExistence type="predicted"/>
<dbReference type="EMBL" id="BAABME010012471">
    <property type="protein sequence ID" value="GAA0185146.1"/>
    <property type="molecule type" value="Genomic_DNA"/>
</dbReference>
<reference evidence="2 3" key="1">
    <citation type="submission" date="2024-01" db="EMBL/GenBank/DDBJ databases">
        <title>The complete chloroplast genome sequence of Lithospermum erythrorhizon: insights into the phylogenetic relationship among Boraginaceae species and the maternal lineages of purple gromwells.</title>
        <authorList>
            <person name="Okada T."/>
            <person name="Watanabe K."/>
        </authorList>
    </citation>
    <scope>NUCLEOTIDE SEQUENCE [LARGE SCALE GENOMIC DNA]</scope>
</reference>
<evidence type="ECO:0000313" key="2">
    <source>
        <dbReference type="EMBL" id="GAA0185146.1"/>
    </source>
</evidence>
<dbReference type="AlphaFoldDB" id="A0AAV3RZ71"/>
<comment type="caution">
    <text evidence="2">The sequence shown here is derived from an EMBL/GenBank/DDBJ whole genome shotgun (WGS) entry which is preliminary data.</text>
</comment>
<name>A0AAV3RZ71_LITER</name>
<evidence type="ECO:0000256" key="1">
    <source>
        <dbReference type="SAM" id="MobiDB-lite"/>
    </source>
</evidence>
<gene>
    <name evidence="2" type="ORF">LIER_32434</name>
</gene>
<accession>A0AAV3RZ71</accession>
<protein>
    <submittedName>
        <fullName evidence="2">Uncharacterized protein</fullName>
    </submittedName>
</protein>